<accession>H6L9Z1</accession>
<dbReference type="EMBL" id="CP002831">
    <property type="protein sequence ID" value="AFC24354.1"/>
    <property type="molecule type" value="Genomic_DNA"/>
</dbReference>
<evidence type="ECO:0000313" key="3">
    <source>
        <dbReference type="Proteomes" id="UP000007519"/>
    </source>
</evidence>
<dbReference type="AlphaFoldDB" id="H6L9Z1"/>
<dbReference type="HOGENOM" id="CLU_3398364_0_0_10"/>
<organism evidence="2 3">
    <name type="scientific">Saprospira grandis (strain Lewin)</name>
    <dbReference type="NCBI Taxonomy" id="984262"/>
    <lineage>
        <taxon>Bacteria</taxon>
        <taxon>Pseudomonadati</taxon>
        <taxon>Bacteroidota</taxon>
        <taxon>Saprospiria</taxon>
        <taxon>Saprospirales</taxon>
        <taxon>Saprospiraceae</taxon>
        <taxon>Saprospira</taxon>
    </lineage>
</organism>
<feature type="compositionally biased region" description="Basic and acidic residues" evidence="1">
    <location>
        <begin position="16"/>
        <end position="31"/>
    </location>
</feature>
<dbReference type="KEGG" id="sgn:SGRA_1619"/>
<evidence type="ECO:0000313" key="2">
    <source>
        <dbReference type="EMBL" id="AFC24354.1"/>
    </source>
</evidence>
<evidence type="ECO:0000256" key="1">
    <source>
        <dbReference type="SAM" id="MobiDB-lite"/>
    </source>
</evidence>
<reference evidence="2 3" key="1">
    <citation type="journal article" date="2012" name="Stand. Genomic Sci.">
        <title>Complete genome sequencing and analysis of Saprospira grandis str. Lewin, a predatory marine bacterium.</title>
        <authorList>
            <person name="Saw J.H."/>
            <person name="Yuryev A."/>
            <person name="Kanbe M."/>
            <person name="Hou S."/>
            <person name="Young A.G."/>
            <person name="Aizawa S."/>
            <person name="Alam M."/>
        </authorList>
    </citation>
    <scope>NUCLEOTIDE SEQUENCE [LARGE SCALE GENOMIC DNA]</scope>
    <source>
        <strain evidence="2 3">Lewin</strain>
    </source>
</reference>
<keyword evidence="3" id="KW-1185">Reference proteome</keyword>
<dbReference type="Proteomes" id="UP000007519">
    <property type="component" value="Chromosome"/>
</dbReference>
<proteinExistence type="predicted"/>
<gene>
    <name evidence="2" type="ordered locus">SGRA_1619</name>
</gene>
<sequence length="31" mass="3679">MRKLLFFGPKKAPSPKAERSRWLFNCQDKKA</sequence>
<protein>
    <submittedName>
        <fullName evidence="2">Uncharacterized protein</fullName>
    </submittedName>
</protein>
<feature type="region of interest" description="Disordered" evidence="1">
    <location>
        <begin position="1"/>
        <end position="31"/>
    </location>
</feature>
<name>H6L9Z1_SAPGL</name>